<dbReference type="InterPro" id="IPR002318">
    <property type="entry name" value="Ala-tRNA-lgiase_IIc"/>
</dbReference>
<evidence type="ECO:0000256" key="2">
    <source>
        <dbReference type="ARBA" id="ARBA00022490"/>
    </source>
</evidence>
<evidence type="ECO:0000313" key="17">
    <source>
        <dbReference type="EMBL" id="RGR75327.1"/>
    </source>
</evidence>
<keyword evidence="6 14" id="KW-0547">Nucleotide-binding</keyword>
<keyword evidence="5 14" id="KW-0479">Metal-binding</keyword>
<dbReference type="GO" id="GO:0004813">
    <property type="term" value="F:alanine-tRNA ligase activity"/>
    <property type="evidence" value="ECO:0007669"/>
    <property type="project" value="UniProtKB-UniRule"/>
</dbReference>
<dbReference type="PRINTS" id="PR00980">
    <property type="entry name" value="TRNASYNTHALA"/>
</dbReference>
<dbReference type="EMBL" id="QRUP01000005">
    <property type="protein sequence ID" value="RGR75327.1"/>
    <property type="molecule type" value="Genomic_DNA"/>
</dbReference>
<dbReference type="SUPFAM" id="SSF50447">
    <property type="entry name" value="Translation proteins"/>
    <property type="match status" value="1"/>
</dbReference>
<gene>
    <name evidence="14" type="primary">alaS</name>
    <name evidence="17" type="ORF">DWY25_06010</name>
</gene>
<dbReference type="InterPro" id="IPR003156">
    <property type="entry name" value="DHHA1_dom"/>
</dbReference>
<keyword evidence="10 14" id="KW-0648">Protein biosynthesis</keyword>
<dbReference type="Pfam" id="PF02272">
    <property type="entry name" value="DHHA1"/>
    <property type="match status" value="1"/>
</dbReference>
<evidence type="ECO:0000256" key="14">
    <source>
        <dbReference type="HAMAP-Rule" id="MF_00036"/>
    </source>
</evidence>
<protein>
    <recommendedName>
        <fullName evidence="14">Alanine--tRNA ligase</fullName>
        <ecNumber evidence="14">6.1.1.7</ecNumber>
    </recommendedName>
    <alternativeName>
        <fullName evidence="14">Alanyl-tRNA synthetase</fullName>
        <shortName evidence="14">AlaRS</shortName>
    </alternativeName>
</protein>
<feature type="binding site" evidence="14">
    <location>
        <position position="610"/>
    </location>
    <ligand>
        <name>Zn(2+)</name>
        <dbReference type="ChEBI" id="CHEBI:29105"/>
    </ligand>
</feature>
<dbReference type="FunFam" id="3.30.930.10:FF:000046">
    <property type="entry name" value="Alanine--tRNA ligase"/>
    <property type="match status" value="1"/>
</dbReference>
<dbReference type="CDD" id="cd00673">
    <property type="entry name" value="AlaRS_core"/>
    <property type="match status" value="1"/>
</dbReference>
<dbReference type="FunFam" id="3.30.980.10:FF:000004">
    <property type="entry name" value="Alanine--tRNA ligase, cytoplasmic"/>
    <property type="match status" value="1"/>
</dbReference>
<dbReference type="GO" id="GO:0016740">
    <property type="term" value="F:transferase activity"/>
    <property type="evidence" value="ECO:0007669"/>
    <property type="project" value="UniProtKB-ARBA"/>
</dbReference>
<evidence type="ECO:0000256" key="8">
    <source>
        <dbReference type="ARBA" id="ARBA00022840"/>
    </source>
</evidence>
<dbReference type="InterPro" id="IPR018162">
    <property type="entry name" value="Ala-tRNA-ligase_IIc_anticod-bd"/>
</dbReference>
<dbReference type="FunFam" id="3.10.310.40:FF:000001">
    <property type="entry name" value="Alanine--tRNA ligase"/>
    <property type="match status" value="1"/>
</dbReference>
<dbReference type="GO" id="GO:0000049">
    <property type="term" value="F:tRNA binding"/>
    <property type="evidence" value="ECO:0007669"/>
    <property type="project" value="UniProtKB-KW"/>
</dbReference>
<keyword evidence="4 14" id="KW-0436">Ligase</keyword>
<evidence type="ECO:0000256" key="12">
    <source>
        <dbReference type="ARBA" id="ARBA00024779"/>
    </source>
</evidence>
<dbReference type="Gene3D" id="3.10.310.40">
    <property type="match status" value="1"/>
</dbReference>
<accession>A0A412G431</accession>
<dbReference type="InterPro" id="IPR018164">
    <property type="entry name" value="Ala-tRNA-synth_IIc_N"/>
</dbReference>
<evidence type="ECO:0000259" key="16">
    <source>
        <dbReference type="PROSITE" id="PS50860"/>
    </source>
</evidence>
<dbReference type="PANTHER" id="PTHR11777">
    <property type="entry name" value="ALANYL-TRNA SYNTHETASE"/>
    <property type="match status" value="1"/>
</dbReference>
<dbReference type="InterPro" id="IPR018165">
    <property type="entry name" value="Ala-tRNA-synth_IIc_core"/>
</dbReference>
<dbReference type="InterPro" id="IPR023033">
    <property type="entry name" value="Ala_tRNA_ligase_euk/bac"/>
</dbReference>
<comment type="similarity">
    <text evidence="1 14">Belongs to the class-II aminoacyl-tRNA synthetase family.</text>
</comment>
<dbReference type="GO" id="GO:0008270">
    <property type="term" value="F:zinc ion binding"/>
    <property type="evidence" value="ECO:0007669"/>
    <property type="project" value="UniProtKB-UniRule"/>
</dbReference>
<comment type="domain">
    <text evidence="14">Consists of three domains; the N-terminal catalytic domain, the editing domain and the C-terminal C-Ala domain. The editing domain removes incorrectly charged amino acids, while the C-Ala domain, along with tRNA(Ala), serves as a bridge to cooperatively bring together the editing and aminoacylation centers thus stimulating deacylation of misacylated tRNAs.</text>
</comment>
<dbReference type="GO" id="GO:0140096">
    <property type="term" value="F:catalytic activity, acting on a protein"/>
    <property type="evidence" value="ECO:0007669"/>
    <property type="project" value="UniProtKB-ARBA"/>
</dbReference>
<dbReference type="InterPro" id="IPR050058">
    <property type="entry name" value="Ala-tRNA_ligase"/>
</dbReference>
<dbReference type="GO" id="GO:0005524">
    <property type="term" value="F:ATP binding"/>
    <property type="evidence" value="ECO:0007669"/>
    <property type="project" value="UniProtKB-UniRule"/>
</dbReference>
<comment type="caution">
    <text evidence="17">The sequence shown here is derived from an EMBL/GenBank/DDBJ whole genome shotgun (WGS) entry which is preliminary data.</text>
</comment>
<dbReference type="InterPro" id="IPR045864">
    <property type="entry name" value="aa-tRNA-synth_II/BPL/LPL"/>
</dbReference>
<evidence type="ECO:0000256" key="3">
    <source>
        <dbReference type="ARBA" id="ARBA00022555"/>
    </source>
</evidence>
<feature type="binding site" evidence="14">
    <location>
        <position position="712"/>
    </location>
    <ligand>
        <name>Zn(2+)</name>
        <dbReference type="ChEBI" id="CHEBI:29105"/>
    </ligand>
</feature>
<evidence type="ECO:0000256" key="11">
    <source>
        <dbReference type="ARBA" id="ARBA00023146"/>
    </source>
</evidence>
<evidence type="ECO:0000256" key="9">
    <source>
        <dbReference type="ARBA" id="ARBA00022884"/>
    </source>
</evidence>
<dbReference type="Proteomes" id="UP000284178">
    <property type="component" value="Unassembled WGS sequence"/>
</dbReference>
<dbReference type="Gene3D" id="3.30.980.10">
    <property type="entry name" value="Threonyl-trna Synthetase, Chain A, domain 2"/>
    <property type="match status" value="1"/>
</dbReference>
<sequence>MRAFLLKKRNESGWYRVSKAFLEFQGAFYFGRRIRQRKEETNMKELTGNQVRQMFLDYFQSKGHMIEPGASLIPHNDPTLLWINAGVAALKKYFDGSEKPACNRIANAQKSIRTNDIENVGKTARHHTFFEMLGNFSIGDYFKADAIPFAWEFLTSPEWIGFDKNKLYVTVYPDDEEAYRIWTEVCGVDPSHILKTADNFWEIGEGPGGPDSEIFYDRGEKYDPEGLGEKLFFEEMENDRYIEVWNVVFSQFDCRPGTDRKLYKELPHKNIDTGMGLERLVSIIQEGETNFDTDLFLPIIRAAEKLAKHPYEGEYKMAYRVIADHIRTVTFALSDGAMFSNEGRGYVLRRVLRRAVRYGIKLGINGAFMYKLVDVVADNMKDFYPYLLEKTEFVAKLVKNEEEAFHSTLANGEKLLNEELAKAEAAKTLSGEVVFKLYDTYGFPLELTKEIAGERGYTIDEEGFEAQMAKQRERARAAREDAQSMASQSADLMDFTAPFEFTGYETMSDTGTITGLFKNGVRVAMLEDEGEVILDRSCFYAESGGQVADGGTMRCDEADCEVLDVKKAPHKQFMHHVKVVDGVLKEGMKLQLQVDVQRRIRTMANHSCVHLMQSALKKIVGDHIAQAGSYVCQDYARFDFTHFEKVSDQQLKEVEALVNEFVMAKFPVHTEVMAIEEAKHSGAIALFDEKYGDEVRVVSMGEVSKELCAGTHVHNTQDIGVFKIVSEESIGSGIRRITAKTGYAAYQEFVSEQDVLKTIAAQLKMNSLNGVSEKVAGVLEENAALKKEIGQLNQKMMVLKADDMVNHAEAVNGLNIILEKVSGLDGQAMKNLAETLRNKCEKSFIFLANPSEGKVTYVCACSKEAIAKGIKAGDFVKMAAQMSQGNGGGRPDMAQSGGKDGSKVDEVFALIRSKL</sequence>
<dbReference type="Gene3D" id="3.30.930.10">
    <property type="entry name" value="Bira Bifunctional Protein, Domain 2"/>
    <property type="match status" value="1"/>
</dbReference>
<dbReference type="FunFam" id="3.30.54.20:FF:000001">
    <property type="entry name" value="Alanine--tRNA ligase"/>
    <property type="match status" value="1"/>
</dbReference>
<dbReference type="HAMAP" id="MF_00036_B">
    <property type="entry name" value="Ala_tRNA_synth_B"/>
    <property type="match status" value="1"/>
</dbReference>
<name>A0A412G431_9FIRM</name>
<feature type="binding site" evidence="14">
    <location>
        <position position="708"/>
    </location>
    <ligand>
        <name>Zn(2+)</name>
        <dbReference type="ChEBI" id="CHEBI:29105"/>
    </ligand>
</feature>
<dbReference type="Pfam" id="PF07973">
    <property type="entry name" value="tRNA_SAD"/>
    <property type="match status" value="1"/>
</dbReference>
<keyword evidence="8 14" id="KW-0067">ATP-binding</keyword>
<dbReference type="InterPro" id="IPR018163">
    <property type="entry name" value="Thr/Ala-tRNA-synth_IIc_edit"/>
</dbReference>
<dbReference type="EC" id="6.1.1.7" evidence="14"/>
<comment type="function">
    <text evidence="12 14">Catalyzes the attachment of alanine to tRNA(Ala) in a two-step reaction: alanine is first activated by ATP to form Ala-AMP and then transferred to the acceptor end of tRNA(Ala). Also edits incorrectly charged Ser-tRNA(Ala) and Gly-tRNA(Ala) via its editing domain.</text>
</comment>
<comment type="catalytic activity">
    <reaction evidence="13 14">
        <text>tRNA(Ala) + L-alanine + ATP = L-alanyl-tRNA(Ala) + AMP + diphosphate</text>
        <dbReference type="Rhea" id="RHEA:12540"/>
        <dbReference type="Rhea" id="RHEA-COMP:9657"/>
        <dbReference type="Rhea" id="RHEA-COMP:9923"/>
        <dbReference type="ChEBI" id="CHEBI:30616"/>
        <dbReference type="ChEBI" id="CHEBI:33019"/>
        <dbReference type="ChEBI" id="CHEBI:57972"/>
        <dbReference type="ChEBI" id="CHEBI:78442"/>
        <dbReference type="ChEBI" id="CHEBI:78497"/>
        <dbReference type="ChEBI" id="CHEBI:456215"/>
        <dbReference type="EC" id="6.1.1.7"/>
    </reaction>
</comment>
<dbReference type="SMART" id="SM00863">
    <property type="entry name" value="tRNA_SAD"/>
    <property type="match status" value="1"/>
</dbReference>
<evidence type="ECO:0000256" key="7">
    <source>
        <dbReference type="ARBA" id="ARBA00022833"/>
    </source>
</evidence>
<keyword evidence="9 14" id="KW-0694">RNA-binding</keyword>
<dbReference type="NCBIfam" id="TIGR00344">
    <property type="entry name" value="alaS"/>
    <property type="match status" value="1"/>
</dbReference>
<evidence type="ECO:0000256" key="13">
    <source>
        <dbReference type="ARBA" id="ARBA00048300"/>
    </source>
</evidence>
<feature type="coiled-coil region" evidence="15">
    <location>
        <begin position="768"/>
        <end position="802"/>
    </location>
</feature>
<dbReference type="PROSITE" id="PS50860">
    <property type="entry name" value="AA_TRNA_LIGASE_II_ALA"/>
    <property type="match status" value="1"/>
</dbReference>
<dbReference type="PANTHER" id="PTHR11777:SF9">
    <property type="entry name" value="ALANINE--TRNA LIGASE, CYTOPLASMIC"/>
    <property type="match status" value="1"/>
</dbReference>
<keyword evidence="2 14" id="KW-0963">Cytoplasm</keyword>
<evidence type="ECO:0000256" key="15">
    <source>
        <dbReference type="SAM" id="Coils"/>
    </source>
</evidence>
<dbReference type="Pfam" id="PF01411">
    <property type="entry name" value="tRNA-synt_2c"/>
    <property type="match status" value="1"/>
</dbReference>
<feature type="domain" description="Alanyl-transfer RNA synthetases family profile" evidence="16">
    <location>
        <begin position="46"/>
        <end position="751"/>
    </location>
</feature>
<evidence type="ECO:0000256" key="4">
    <source>
        <dbReference type="ARBA" id="ARBA00022598"/>
    </source>
</evidence>
<dbReference type="InterPro" id="IPR009000">
    <property type="entry name" value="Transl_B-barrel_sf"/>
</dbReference>
<evidence type="ECO:0000256" key="5">
    <source>
        <dbReference type="ARBA" id="ARBA00022723"/>
    </source>
</evidence>
<dbReference type="Gene3D" id="6.10.250.550">
    <property type="match status" value="1"/>
</dbReference>
<comment type="subcellular location">
    <subcellularLocation>
        <location evidence="14">Cytoplasm</location>
    </subcellularLocation>
</comment>
<evidence type="ECO:0000256" key="1">
    <source>
        <dbReference type="ARBA" id="ARBA00008226"/>
    </source>
</evidence>
<dbReference type="GO" id="GO:0002161">
    <property type="term" value="F:aminoacyl-tRNA deacylase activity"/>
    <property type="evidence" value="ECO:0007669"/>
    <property type="project" value="TreeGrafter"/>
</dbReference>
<dbReference type="GO" id="GO:0006419">
    <property type="term" value="P:alanyl-tRNA aminoacylation"/>
    <property type="evidence" value="ECO:0007669"/>
    <property type="project" value="UniProtKB-UniRule"/>
</dbReference>
<dbReference type="AlphaFoldDB" id="A0A412G431"/>
<dbReference type="SUPFAM" id="SSF101353">
    <property type="entry name" value="Putative anticodon-binding domain of alanyl-tRNA synthetase (AlaRS)"/>
    <property type="match status" value="1"/>
</dbReference>
<feature type="binding site" evidence="14">
    <location>
        <position position="606"/>
    </location>
    <ligand>
        <name>Zn(2+)</name>
        <dbReference type="ChEBI" id="CHEBI:29105"/>
    </ligand>
</feature>
<dbReference type="GO" id="GO:0005829">
    <property type="term" value="C:cytosol"/>
    <property type="evidence" value="ECO:0007669"/>
    <property type="project" value="TreeGrafter"/>
</dbReference>
<keyword evidence="18" id="KW-1185">Reference proteome</keyword>
<evidence type="ECO:0000256" key="6">
    <source>
        <dbReference type="ARBA" id="ARBA00022741"/>
    </source>
</evidence>
<dbReference type="InterPro" id="IPR012947">
    <property type="entry name" value="tRNA_SAD"/>
</dbReference>
<comment type="cofactor">
    <cofactor evidence="14">
        <name>Zn(2+)</name>
        <dbReference type="ChEBI" id="CHEBI:29105"/>
    </cofactor>
    <text evidence="14">Binds 1 zinc ion per subunit.</text>
</comment>
<keyword evidence="11 14" id="KW-0030">Aminoacyl-tRNA synthetase</keyword>
<keyword evidence="3 14" id="KW-0820">tRNA-binding</keyword>
<dbReference type="SUPFAM" id="SSF55186">
    <property type="entry name" value="ThrRS/AlaRS common domain"/>
    <property type="match status" value="1"/>
</dbReference>
<reference evidence="17 18" key="1">
    <citation type="submission" date="2018-08" db="EMBL/GenBank/DDBJ databases">
        <title>A genome reference for cultivated species of the human gut microbiota.</title>
        <authorList>
            <person name="Zou Y."/>
            <person name="Xue W."/>
            <person name="Luo G."/>
        </authorList>
    </citation>
    <scope>NUCLEOTIDE SEQUENCE [LARGE SCALE GENOMIC DNA]</scope>
    <source>
        <strain evidence="17 18">AF24-29</strain>
    </source>
</reference>
<evidence type="ECO:0000256" key="10">
    <source>
        <dbReference type="ARBA" id="ARBA00022917"/>
    </source>
</evidence>
<proteinExistence type="inferred from homology"/>
<evidence type="ECO:0000313" key="18">
    <source>
        <dbReference type="Proteomes" id="UP000284178"/>
    </source>
</evidence>
<dbReference type="SUPFAM" id="SSF55681">
    <property type="entry name" value="Class II aaRS and biotin synthetases"/>
    <property type="match status" value="1"/>
</dbReference>
<dbReference type="Gene3D" id="2.40.30.130">
    <property type="match status" value="1"/>
</dbReference>
<keyword evidence="15" id="KW-0175">Coiled coil</keyword>
<dbReference type="Gene3D" id="3.30.54.20">
    <property type="match status" value="1"/>
</dbReference>
<feature type="coiled-coil region" evidence="15">
    <location>
        <begin position="461"/>
        <end position="488"/>
    </location>
</feature>
<keyword evidence="7 14" id="KW-0862">Zinc</keyword>
<organism evidence="17 18">
    <name type="scientific">Holdemania filiformis</name>
    <dbReference type="NCBI Taxonomy" id="61171"/>
    <lineage>
        <taxon>Bacteria</taxon>
        <taxon>Bacillati</taxon>
        <taxon>Bacillota</taxon>
        <taxon>Erysipelotrichia</taxon>
        <taxon>Erysipelotrichales</taxon>
        <taxon>Erysipelotrichaceae</taxon>
        <taxon>Holdemania</taxon>
    </lineage>
</organism>